<keyword evidence="9 12" id="KW-0949">S-adenosyl-L-methionine</keyword>
<dbReference type="Gene3D" id="3.40.1280.10">
    <property type="match status" value="1"/>
</dbReference>
<organism evidence="15 16">
    <name type="scientific">Candidatus Accumulibacter proximus</name>
    <dbReference type="NCBI Taxonomy" id="2954385"/>
    <lineage>
        <taxon>Bacteria</taxon>
        <taxon>Pseudomonadati</taxon>
        <taxon>Pseudomonadota</taxon>
        <taxon>Betaproteobacteria</taxon>
        <taxon>Candidatus Accumulibacter</taxon>
    </lineage>
</organism>
<dbReference type="NCBIfam" id="TIGR00046">
    <property type="entry name" value="RsmE family RNA methyltransferase"/>
    <property type="match status" value="1"/>
</dbReference>
<keyword evidence="6 12" id="KW-0698">rRNA processing</keyword>
<dbReference type="PIRSF" id="PIRSF015601">
    <property type="entry name" value="MTase_slr0722"/>
    <property type="match status" value="1"/>
</dbReference>
<keyword evidence="8 12" id="KW-0808">Transferase</keyword>
<evidence type="ECO:0000256" key="6">
    <source>
        <dbReference type="ARBA" id="ARBA00022552"/>
    </source>
</evidence>
<comment type="subcellular location">
    <subcellularLocation>
        <location evidence="1 12">Cytoplasm</location>
    </subcellularLocation>
</comment>
<evidence type="ECO:0000313" key="16">
    <source>
        <dbReference type="Proteomes" id="UP000697998"/>
    </source>
</evidence>
<accession>A0A935PY10</accession>
<evidence type="ECO:0000256" key="11">
    <source>
        <dbReference type="ARBA" id="ARBA00047944"/>
    </source>
</evidence>
<keyword evidence="5 12" id="KW-0963">Cytoplasm</keyword>
<sequence>MNPPRFHCPMPLAVGQNLDLPERVAHHAINVLRLRRSDALTLFNGAGGEYRARIVGVGRARVSVEVSDWLATERESPLSITLVQALQAGEKMDLTVQKAVELGVDRIVPLISIRCVLRLQGERALRRLEHWRGVVVAACEQCGRNRLPEVLLPERLEHWLARNAPAGGVRLMLAPAAGRSLANVPGPPVGRAVELLIGAEGGLAPEETRLAGLAGFLPVRLGPRILRTETAGLAALAAIQFLWGDLKEETTDV</sequence>
<evidence type="ECO:0000256" key="7">
    <source>
        <dbReference type="ARBA" id="ARBA00022603"/>
    </source>
</evidence>
<dbReference type="InterPro" id="IPR046887">
    <property type="entry name" value="RsmE_PUA-like"/>
</dbReference>
<dbReference type="Proteomes" id="UP000697998">
    <property type="component" value="Unassembled WGS sequence"/>
</dbReference>
<comment type="function">
    <text evidence="10 12">Specifically methylates the N3 position of the uracil ring of uridine 1498 (m3U1498) in 16S rRNA. Acts on the fully assembled 30S ribosomal subunit.</text>
</comment>
<dbReference type="PANTHER" id="PTHR30027:SF3">
    <property type="entry name" value="16S RRNA (URACIL(1498)-N(3))-METHYLTRANSFERASE"/>
    <property type="match status" value="1"/>
</dbReference>
<comment type="caution">
    <text evidence="15">The sequence shown here is derived from an EMBL/GenBank/DDBJ whole genome shotgun (WGS) entry which is preliminary data.</text>
</comment>
<keyword evidence="7 12" id="KW-0489">Methyltransferase</keyword>
<dbReference type="NCBIfam" id="NF008692">
    <property type="entry name" value="PRK11713.1-5"/>
    <property type="match status" value="1"/>
</dbReference>
<dbReference type="EC" id="2.1.1.193" evidence="3 12"/>
<dbReference type="PANTHER" id="PTHR30027">
    <property type="entry name" value="RIBOSOMAL RNA SMALL SUBUNIT METHYLTRANSFERASE E"/>
    <property type="match status" value="1"/>
</dbReference>
<dbReference type="InterPro" id="IPR029026">
    <property type="entry name" value="tRNA_m1G_MTases_N"/>
</dbReference>
<evidence type="ECO:0000256" key="10">
    <source>
        <dbReference type="ARBA" id="ARBA00025699"/>
    </source>
</evidence>
<dbReference type="SUPFAM" id="SSF75217">
    <property type="entry name" value="alpha/beta knot"/>
    <property type="match status" value="1"/>
</dbReference>
<dbReference type="InterPro" id="IPR006700">
    <property type="entry name" value="RsmE"/>
</dbReference>
<evidence type="ECO:0000256" key="3">
    <source>
        <dbReference type="ARBA" id="ARBA00012328"/>
    </source>
</evidence>
<dbReference type="CDD" id="cd18084">
    <property type="entry name" value="RsmE-like"/>
    <property type="match status" value="1"/>
</dbReference>
<dbReference type="GO" id="GO:0070042">
    <property type="term" value="F:rRNA (uridine-N3-)-methyltransferase activity"/>
    <property type="evidence" value="ECO:0007669"/>
    <property type="project" value="TreeGrafter"/>
</dbReference>
<name>A0A935PY10_9PROT</name>
<feature type="domain" description="Ribosomal RNA small subunit methyltransferase E methyltransferase" evidence="13">
    <location>
        <begin position="75"/>
        <end position="240"/>
    </location>
</feature>
<dbReference type="InterPro" id="IPR015947">
    <property type="entry name" value="PUA-like_sf"/>
</dbReference>
<protein>
    <recommendedName>
        <fullName evidence="4 12">Ribosomal RNA small subunit methyltransferase E</fullName>
        <ecNumber evidence="3 12">2.1.1.193</ecNumber>
    </recommendedName>
</protein>
<dbReference type="GO" id="GO:0070475">
    <property type="term" value="P:rRNA base methylation"/>
    <property type="evidence" value="ECO:0007669"/>
    <property type="project" value="TreeGrafter"/>
</dbReference>
<comment type="similarity">
    <text evidence="2 12">Belongs to the RNA methyltransferase RsmE family.</text>
</comment>
<evidence type="ECO:0000259" key="13">
    <source>
        <dbReference type="Pfam" id="PF04452"/>
    </source>
</evidence>
<dbReference type="AlphaFoldDB" id="A0A935PY10"/>
<dbReference type="InterPro" id="IPR046886">
    <property type="entry name" value="RsmE_MTase_dom"/>
</dbReference>
<evidence type="ECO:0000256" key="1">
    <source>
        <dbReference type="ARBA" id="ARBA00004496"/>
    </source>
</evidence>
<feature type="domain" description="Ribosomal RNA small subunit methyltransferase E PUA-like" evidence="14">
    <location>
        <begin position="20"/>
        <end position="66"/>
    </location>
</feature>
<dbReference type="EMBL" id="JADJMH010000005">
    <property type="protein sequence ID" value="MBK7674473.1"/>
    <property type="molecule type" value="Genomic_DNA"/>
</dbReference>
<gene>
    <name evidence="15" type="ORF">IPJ27_06690</name>
</gene>
<dbReference type="InterPro" id="IPR029028">
    <property type="entry name" value="Alpha/beta_knot_MTases"/>
</dbReference>
<dbReference type="Gene3D" id="2.40.240.20">
    <property type="entry name" value="Hypothetical PUA domain-like, domain 1"/>
    <property type="match status" value="1"/>
</dbReference>
<dbReference type="Pfam" id="PF04452">
    <property type="entry name" value="Methyltrans_RNA"/>
    <property type="match status" value="1"/>
</dbReference>
<dbReference type="SUPFAM" id="SSF88697">
    <property type="entry name" value="PUA domain-like"/>
    <property type="match status" value="1"/>
</dbReference>
<evidence type="ECO:0000256" key="2">
    <source>
        <dbReference type="ARBA" id="ARBA00005528"/>
    </source>
</evidence>
<evidence type="ECO:0000256" key="8">
    <source>
        <dbReference type="ARBA" id="ARBA00022679"/>
    </source>
</evidence>
<comment type="catalytic activity">
    <reaction evidence="11 12">
        <text>uridine(1498) in 16S rRNA + S-adenosyl-L-methionine = N(3)-methyluridine(1498) in 16S rRNA + S-adenosyl-L-homocysteine + H(+)</text>
        <dbReference type="Rhea" id="RHEA:42920"/>
        <dbReference type="Rhea" id="RHEA-COMP:10283"/>
        <dbReference type="Rhea" id="RHEA-COMP:10284"/>
        <dbReference type="ChEBI" id="CHEBI:15378"/>
        <dbReference type="ChEBI" id="CHEBI:57856"/>
        <dbReference type="ChEBI" id="CHEBI:59789"/>
        <dbReference type="ChEBI" id="CHEBI:65315"/>
        <dbReference type="ChEBI" id="CHEBI:74502"/>
        <dbReference type="EC" id="2.1.1.193"/>
    </reaction>
</comment>
<evidence type="ECO:0000256" key="9">
    <source>
        <dbReference type="ARBA" id="ARBA00022691"/>
    </source>
</evidence>
<evidence type="ECO:0000256" key="5">
    <source>
        <dbReference type="ARBA" id="ARBA00022490"/>
    </source>
</evidence>
<evidence type="ECO:0000313" key="15">
    <source>
        <dbReference type="EMBL" id="MBK7674473.1"/>
    </source>
</evidence>
<dbReference type="Pfam" id="PF20260">
    <property type="entry name" value="PUA_4"/>
    <property type="match status" value="1"/>
</dbReference>
<evidence type="ECO:0000259" key="14">
    <source>
        <dbReference type="Pfam" id="PF20260"/>
    </source>
</evidence>
<evidence type="ECO:0000256" key="4">
    <source>
        <dbReference type="ARBA" id="ARBA00013673"/>
    </source>
</evidence>
<dbReference type="GO" id="GO:0005737">
    <property type="term" value="C:cytoplasm"/>
    <property type="evidence" value="ECO:0007669"/>
    <property type="project" value="UniProtKB-SubCell"/>
</dbReference>
<proteinExistence type="inferred from homology"/>
<reference evidence="15 16" key="1">
    <citation type="submission" date="2020-10" db="EMBL/GenBank/DDBJ databases">
        <title>Connecting structure to function with the recovery of over 1000 high-quality activated sludge metagenome-assembled genomes encoding full-length rRNA genes using long-read sequencing.</title>
        <authorList>
            <person name="Singleton C.M."/>
            <person name="Petriglieri F."/>
            <person name="Kristensen J.M."/>
            <person name="Kirkegaard R.H."/>
            <person name="Michaelsen T.Y."/>
            <person name="Andersen M.H."/>
            <person name="Karst S.M."/>
            <person name="Dueholm M.S."/>
            <person name="Nielsen P.H."/>
            <person name="Albertsen M."/>
        </authorList>
    </citation>
    <scope>NUCLEOTIDE SEQUENCE [LARGE SCALE GENOMIC DNA]</scope>
    <source>
        <strain evidence="15">EsbW_18-Q3-R4-48_BATAC.285</strain>
    </source>
</reference>
<evidence type="ECO:0000256" key="12">
    <source>
        <dbReference type="PIRNR" id="PIRNR015601"/>
    </source>
</evidence>